<dbReference type="PROSITE" id="PS50847">
    <property type="entry name" value="GRAM_POS_ANCHORING"/>
    <property type="match status" value="1"/>
</dbReference>
<feature type="signal peptide" evidence="10">
    <location>
        <begin position="1"/>
        <end position="33"/>
    </location>
</feature>
<proteinExistence type="predicted"/>
<dbReference type="SUPFAM" id="SSF49452">
    <property type="entry name" value="Starch-binding domain-like"/>
    <property type="match status" value="1"/>
</dbReference>
<feature type="domain" description="Gram-positive cocci surface proteins LPxTG" evidence="11">
    <location>
        <begin position="343"/>
        <end position="375"/>
    </location>
</feature>
<feature type="region of interest" description="Disordered" evidence="8">
    <location>
        <begin position="315"/>
        <end position="340"/>
    </location>
</feature>
<dbReference type="EC" id="3.2.1.1" evidence="2"/>
<dbReference type="RefSeq" id="WP_308488375.1">
    <property type="nucleotide sequence ID" value="NZ_JAVFCB010000003.1"/>
</dbReference>
<feature type="transmembrane region" description="Helical" evidence="9">
    <location>
        <begin position="350"/>
        <end position="369"/>
    </location>
</feature>
<keyword evidence="3" id="KW-0134">Cell wall</keyword>
<keyword evidence="6" id="KW-0572">Peptidoglycan-anchor</keyword>
<dbReference type="Gene3D" id="2.60.40.10">
    <property type="entry name" value="Immunoglobulins"/>
    <property type="match status" value="1"/>
</dbReference>
<evidence type="ECO:0000256" key="10">
    <source>
        <dbReference type="SAM" id="SignalP"/>
    </source>
</evidence>
<reference evidence="12 13" key="1">
    <citation type="submission" date="2023-08" db="EMBL/GenBank/DDBJ databases">
        <title>Microbacterium sp. nov., isolated from a waste landfill.</title>
        <authorList>
            <person name="Wen W."/>
        </authorList>
    </citation>
    <scope>NUCLEOTIDE SEQUENCE [LARGE SCALE GENOMIC DNA]</scope>
    <source>
        <strain evidence="12 13">ASV81</strain>
    </source>
</reference>
<evidence type="ECO:0000256" key="3">
    <source>
        <dbReference type="ARBA" id="ARBA00022512"/>
    </source>
</evidence>
<evidence type="ECO:0000256" key="2">
    <source>
        <dbReference type="ARBA" id="ARBA00012595"/>
    </source>
</evidence>
<evidence type="ECO:0000313" key="12">
    <source>
        <dbReference type="EMBL" id="MDQ4213429.1"/>
    </source>
</evidence>
<evidence type="ECO:0000256" key="5">
    <source>
        <dbReference type="ARBA" id="ARBA00022729"/>
    </source>
</evidence>
<comment type="caution">
    <text evidence="12">The sequence shown here is derived from an EMBL/GenBank/DDBJ whole genome shotgun (WGS) entry which is preliminary data.</text>
</comment>
<accession>A0ABU0XE84</accession>
<sequence>MPTRTPGRRGWKSALTALLAAALIFAGAGAAHADFTTGSISGTVTRSSDSLPVAGITVSAGPRWAVTGADGTYTIDGLAPGDYKVTFAQSSEDYITQYWHGASTWNAGTPVTVVVGETTTGIDAVLAPVASISGTIRVDGAPFHRARVEAWANGEFVAMAWAWQDGTYHLSVPAGTYTLVAKGDEFPVVEPQYFDHSSTEAGATTVTVTAEEPRTGADFDMTRMHAPVALSTGTVHPGDTITVTGSGFVQGESVGIVLHSTPVTLATVTAASDGSVSATVTIPADTAVGTHQIVLTGVSSTLDGSIPLTVAAAPAAGDPAQGDQGQGGQGGNSQGTGSAAATLAETGSEIPVFAVIAAAIMLLLGTALIRARRRA</sequence>
<feature type="chain" id="PRO_5047375138" description="alpha-amylase" evidence="10">
    <location>
        <begin position="34"/>
        <end position="375"/>
    </location>
</feature>
<evidence type="ECO:0000256" key="6">
    <source>
        <dbReference type="ARBA" id="ARBA00023088"/>
    </source>
</evidence>
<evidence type="ECO:0000259" key="11">
    <source>
        <dbReference type="PROSITE" id="PS50847"/>
    </source>
</evidence>
<feature type="compositionally biased region" description="Gly residues" evidence="8">
    <location>
        <begin position="324"/>
        <end position="334"/>
    </location>
</feature>
<gene>
    <name evidence="12" type="ORF">RBR11_05830</name>
</gene>
<organism evidence="12 13">
    <name type="scientific">Microbacterium capsulatum</name>
    <dbReference type="NCBI Taxonomy" id="3041921"/>
    <lineage>
        <taxon>Bacteria</taxon>
        <taxon>Bacillati</taxon>
        <taxon>Actinomycetota</taxon>
        <taxon>Actinomycetes</taxon>
        <taxon>Micrococcales</taxon>
        <taxon>Microbacteriaceae</taxon>
        <taxon>Microbacterium</taxon>
    </lineage>
</organism>
<dbReference type="InterPro" id="IPR013784">
    <property type="entry name" value="Carb-bd-like_fold"/>
</dbReference>
<evidence type="ECO:0000256" key="1">
    <source>
        <dbReference type="ARBA" id="ARBA00000548"/>
    </source>
</evidence>
<evidence type="ECO:0000256" key="4">
    <source>
        <dbReference type="ARBA" id="ARBA00022525"/>
    </source>
</evidence>
<dbReference type="Pfam" id="PF13620">
    <property type="entry name" value="CarboxypepD_reg"/>
    <property type="match status" value="1"/>
</dbReference>
<dbReference type="InterPro" id="IPR013783">
    <property type="entry name" value="Ig-like_fold"/>
</dbReference>
<comment type="catalytic activity">
    <reaction evidence="1">
        <text>Endohydrolysis of (1-&gt;4)-alpha-D-glucosidic linkages in polysaccharides containing three or more (1-&gt;4)-alpha-linked D-glucose units.</text>
        <dbReference type="EC" id="3.2.1.1"/>
    </reaction>
</comment>
<keyword evidence="4" id="KW-0964">Secreted</keyword>
<keyword evidence="13" id="KW-1185">Reference proteome</keyword>
<keyword evidence="9" id="KW-1133">Transmembrane helix</keyword>
<keyword evidence="9" id="KW-0812">Transmembrane</keyword>
<name>A0ABU0XE84_9MICO</name>
<evidence type="ECO:0000313" key="13">
    <source>
        <dbReference type="Proteomes" id="UP001230289"/>
    </source>
</evidence>
<dbReference type="Gene3D" id="2.60.40.1120">
    <property type="entry name" value="Carboxypeptidase-like, regulatory domain"/>
    <property type="match status" value="1"/>
</dbReference>
<keyword evidence="5 10" id="KW-0732">Signal</keyword>
<evidence type="ECO:0000256" key="8">
    <source>
        <dbReference type="SAM" id="MobiDB-lite"/>
    </source>
</evidence>
<keyword evidence="9" id="KW-0472">Membrane</keyword>
<protein>
    <recommendedName>
        <fullName evidence="2">alpha-amylase</fullName>
        <ecNumber evidence="2">3.2.1.1</ecNumber>
    </recommendedName>
    <alternativeName>
        <fullName evidence="7">1,4-alpha-D-glucan glucanohydrolase</fullName>
    </alternativeName>
</protein>
<dbReference type="InterPro" id="IPR019931">
    <property type="entry name" value="LPXTG_anchor"/>
</dbReference>
<evidence type="ECO:0000256" key="7">
    <source>
        <dbReference type="ARBA" id="ARBA00030238"/>
    </source>
</evidence>
<evidence type="ECO:0000256" key="9">
    <source>
        <dbReference type="SAM" id="Phobius"/>
    </source>
</evidence>
<dbReference type="EMBL" id="JAVFCB010000003">
    <property type="protein sequence ID" value="MDQ4213429.1"/>
    <property type="molecule type" value="Genomic_DNA"/>
</dbReference>
<dbReference type="Proteomes" id="UP001230289">
    <property type="component" value="Unassembled WGS sequence"/>
</dbReference>